<proteinExistence type="predicted"/>
<feature type="compositionally biased region" description="Polar residues" evidence="1">
    <location>
        <begin position="40"/>
        <end position="55"/>
    </location>
</feature>
<evidence type="ECO:0000256" key="1">
    <source>
        <dbReference type="SAM" id="MobiDB-lite"/>
    </source>
</evidence>
<feature type="region of interest" description="Disordered" evidence="1">
    <location>
        <begin position="40"/>
        <end position="119"/>
    </location>
</feature>
<organism evidence="2 3">
    <name type="scientific">Purpureocillium lilacinum</name>
    <name type="common">Paecilomyces lilacinus</name>
    <dbReference type="NCBI Taxonomy" id="33203"/>
    <lineage>
        <taxon>Eukaryota</taxon>
        <taxon>Fungi</taxon>
        <taxon>Dikarya</taxon>
        <taxon>Ascomycota</taxon>
        <taxon>Pezizomycotina</taxon>
        <taxon>Sordariomycetes</taxon>
        <taxon>Hypocreomycetidae</taxon>
        <taxon>Hypocreales</taxon>
        <taxon>Ophiocordycipitaceae</taxon>
        <taxon>Purpureocillium</taxon>
    </lineage>
</organism>
<dbReference type="Proteomes" id="UP000245956">
    <property type="component" value="Unassembled WGS sequence"/>
</dbReference>
<gene>
    <name evidence="2" type="ORF">PCL_05982</name>
</gene>
<evidence type="ECO:0000313" key="3">
    <source>
        <dbReference type="Proteomes" id="UP000245956"/>
    </source>
</evidence>
<feature type="compositionally biased region" description="Low complexity" evidence="1">
    <location>
        <begin position="91"/>
        <end position="119"/>
    </location>
</feature>
<reference evidence="2 3" key="1">
    <citation type="journal article" date="2016" name="Front. Microbiol.">
        <title>Genome and transcriptome sequences reveal the specific parasitism of the nematophagous Purpureocillium lilacinum 36-1.</title>
        <authorList>
            <person name="Xie J."/>
            <person name="Li S."/>
            <person name="Mo C."/>
            <person name="Xiao X."/>
            <person name="Peng D."/>
            <person name="Wang G."/>
            <person name="Xiao Y."/>
        </authorList>
    </citation>
    <scope>NUCLEOTIDE SEQUENCE [LARGE SCALE GENOMIC DNA]</scope>
    <source>
        <strain evidence="2 3">36-1</strain>
    </source>
</reference>
<accession>A0A2U3ELE2</accession>
<dbReference type="EMBL" id="LCWV01000002">
    <property type="protein sequence ID" value="PWI75324.1"/>
    <property type="molecule type" value="Genomic_DNA"/>
</dbReference>
<protein>
    <submittedName>
        <fullName evidence="2">Uncharacterized protein</fullName>
    </submittedName>
</protein>
<evidence type="ECO:0000313" key="2">
    <source>
        <dbReference type="EMBL" id="PWI75324.1"/>
    </source>
</evidence>
<dbReference type="AlphaFoldDB" id="A0A2U3ELE2"/>
<name>A0A2U3ELE2_PURLI</name>
<comment type="caution">
    <text evidence="2">The sequence shown here is derived from an EMBL/GenBank/DDBJ whole genome shotgun (WGS) entry which is preliminary data.</text>
</comment>
<sequence>MKSSALLTGSFAAAAVAQSGIFSIPEGTNLGTPIIISTPLTNPLRTSTASTTDTGHASIPEGTGSPTVSIPDGTMSIPEGTSKGTISQSQGSSTPTATGSVSTTGGSTLPTTTGGQTTSASTAGAVANQAAGAVAAAGFFAALLI</sequence>